<name>A0A1S1HCM2_9SPHN</name>
<dbReference type="AlphaFoldDB" id="A0A1S1HCM2"/>
<feature type="region of interest" description="Disordered" evidence="1">
    <location>
        <begin position="94"/>
        <end position="113"/>
    </location>
</feature>
<proteinExistence type="predicted"/>
<organism evidence="2 3">
    <name type="scientific">Edaphosphingomonas haloaromaticamans</name>
    <dbReference type="NCBI Taxonomy" id="653954"/>
    <lineage>
        <taxon>Bacteria</taxon>
        <taxon>Pseudomonadati</taxon>
        <taxon>Pseudomonadota</taxon>
        <taxon>Alphaproteobacteria</taxon>
        <taxon>Sphingomonadales</taxon>
        <taxon>Rhizorhabdaceae</taxon>
        <taxon>Edaphosphingomonas</taxon>
    </lineage>
</organism>
<evidence type="ECO:0008006" key="4">
    <source>
        <dbReference type="Google" id="ProtNLM"/>
    </source>
</evidence>
<dbReference type="InterPro" id="IPR038056">
    <property type="entry name" value="YjbR-like_sf"/>
</dbReference>
<evidence type="ECO:0000256" key="1">
    <source>
        <dbReference type="SAM" id="MobiDB-lite"/>
    </source>
</evidence>
<protein>
    <recommendedName>
        <fullName evidence="4">MmcQ/YjbR family DNA-binding protein</fullName>
    </recommendedName>
</protein>
<dbReference type="Pfam" id="PF04237">
    <property type="entry name" value="YjbR"/>
    <property type="match status" value="1"/>
</dbReference>
<dbReference type="EMBL" id="MIPT01000001">
    <property type="protein sequence ID" value="OHT19877.1"/>
    <property type="molecule type" value="Genomic_DNA"/>
</dbReference>
<evidence type="ECO:0000313" key="2">
    <source>
        <dbReference type="EMBL" id="OHT19877.1"/>
    </source>
</evidence>
<dbReference type="Proteomes" id="UP000179467">
    <property type="component" value="Unassembled WGS sequence"/>
</dbReference>
<gene>
    <name evidence="2" type="ORF">BHE75_01870</name>
</gene>
<dbReference type="SUPFAM" id="SSF142906">
    <property type="entry name" value="YjbR-like"/>
    <property type="match status" value="1"/>
</dbReference>
<comment type="caution">
    <text evidence="2">The sequence shown here is derived from an EMBL/GenBank/DDBJ whole genome shotgun (WGS) entry which is preliminary data.</text>
</comment>
<reference evidence="2 3" key="1">
    <citation type="submission" date="2016-09" db="EMBL/GenBank/DDBJ databases">
        <title>Metabolic pathway, cell adaptation mechanisms and a novel monoxygenase revealed through proteogenomic-transcription analysis of a Sphingomonas haloaromaticamans strain degrading the fungicide ortho-phenylphenol.</title>
        <authorList>
            <person name="Perruchon C."/>
            <person name="Papadopoulou E.S."/>
            <person name="Rousidou C."/>
            <person name="Vasileiadis S."/>
            <person name="Tanou G."/>
            <person name="Amoutzias G."/>
            <person name="Molassiotis A."/>
            <person name="Karpouzas D.G."/>
        </authorList>
    </citation>
    <scope>NUCLEOTIDE SEQUENCE [LARGE SCALE GENOMIC DNA]</scope>
    <source>
        <strain evidence="2 3">P3</strain>
    </source>
</reference>
<keyword evidence="3" id="KW-1185">Reference proteome</keyword>
<dbReference type="RefSeq" id="WP_070933672.1">
    <property type="nucleotide sequence ID" value="NZ_MIPT01000001.1"/>
</dbReference>
<dbReference type="OrthoDB" id="954305at2"/>
<dbReference type="InterPro" id="IPR058532">
    <property type="entry name" value="YjbR/MT2646/Rv2570-like"/>
</dbReference>
<accession>A0A1S1HCM2</accession>
<sequence length="113" mass="12654">MNWEEAVAFALSLPGTEMSTSYGAPAVKANGHTILSPGREAGSFCLHIDRDTVEMLMETDPDNWWQTPHYAGWPAVLVRHDSADTDRVRLMIERARDQAASRPRPRPRPVKKG</sequence>
<feature type="compositionally biased region" description="Basic residues" evidence="1">
    <location>
        <begin position="103"/>
        <end position="113"/>
    </location>
</feature>
<evidence type="ECO:0000313" key="3">
    <source>
        <dbReference type="Proteomes" id="UP000179467"/>
    </source>
</evidence>